<proteinExistence type="predicted"/>
<dbReference type="GO" id="GO:0016832">
    <property type="term" value="F:aldehyde-lyase activity"/>
    <property type="evidence" value="ECO:0007669"/>
    <property type="project" value="InterPro"/>
</dbReference>
<reference evidence="2" key="1">
    <citation type="submission" date="2015-03" db="EMBL/GenBank/DDBJ databases">
        <authorList>
            <person name="Urmite Genomes"/>
        </authorList>
    </citation>
    <scope>NUCLEOTIDE SEQUENCE [LARGE SCALE GENOMIC DNA]</scope>
    <source>
        <strain evidence="2">Arc-Hr</strain>
    </source>
</reference>
<dbReference type="InterPro" id="IPR050246">
    <property type="entry name" value="Class_II_FBP_aldolase"/>
</dbReference>
<dbReference type="PIRSF" id="PIRSF001359">
    <property type="entry name" value="F_bP_aldolase_II"/>
    <property type="match status" value="1"/>
</dbReference>
<protein>
    <submittedName>
        <fullName evidence="1">D-tagatose-1,6-bisphosphate aldolase subunit GatY</fullName>
    </submittedName>
</protein>
<accession>A0A0D6JV01</accession>
<evidence type="ECO:0000313" key="1">
    <source>
        <dbReference type="EMBL" id="CQR52035.1"/>
    </source>
</evidence>
<dbReference type="RefSeq" id="WP_089780254.1">
    <property type="nucleotide sequence ID" value="NZ_CABLRR010000003.1"/>
</dbReference>
<dbReference type="InterPro" id="IPR013785">
    <property type="entry name" value="Aldolase_TIM"/>
</dbReference>
<keyword evidence="2" id="KW-1185">Reference proteome</keyword>
<dbReference type="EMBL" id="CSTE01000003">
    <property type="protein sequence ID" value="CQR52035.1"/>
    <property type="molecule type" value="Genomic_DNA"/>
</dbReference>
<organism evidence="1 2">
    <name type="scientific">Haloferax massiliensis</name>
    <dbReference type="NCBI Taxonomy" id="1476858"/>
    <lineage>
        <taxon>Archaea</taxon>
        <taxon>Methanobacteriati</taxon>
        <taxon>Methanobacteriota</taxon>
        <taxon>Stenosarchaea group</taxon>
        <taxon>Halobacteria</taxon>
        <taxon>Halobacteriales</taxon>
        <taxon>Haloferacaceae</taxon>
        <taxon>Haloferax</taxon>
    </lineage>
</organism>
<dbReference type="SUPFAM" id="SSF51569">
    <property type="entry name" value="Aldolase"/>
    <property type="match status" value="1"/>
</dbReference>
<dbReference type="Proteomes" id="UP000198902">
    <property type="component" value="Unassembled WGS sequence"/>
</dbReference>
<dbReference type="GO" id="GO:0008270">
    <property type="term" value="F:zinc ion binding"/>
    <property type="evidence" value="ECO:0007669"/>
    <property type="project" value="InterPro"/>
</dbReference>
<name>A0A0D6JV01_9EURY</name>
<sequence>MTYSRGSELSTVYDRARTSGYGFVASNITETNILTGLVRGAERADSDLVVQVKRDTAAFAGNGDPDTGLDILATHVEKLGEDADVGVFLNVDHVPADDRAFLESCVASGVPSSLMVDASHEPFEENVSRTRDVVEMVRNREQDMLVEAELGMIKGLEGGVETTEAYYTDPEQAVEFVDRTGVDLLAISIGTEHGVSKGRDLELRPDIARDVGQALADHGLDTPLVVHGSSGLSDSQVRELLSTGVCKLNKNTRYQYEFARTACEFYRDHESSILPPEGVDDDRQGFFGDAEWSPDKRDFTPHRVCREVQDRIADVMTEVAALSGSAGESLYA</sequence>
<dbReference type="NCBIfam" id="NF041368">
    <property type="entry name" value="Fbpase2_Halo"/>
    <property type="match status" value="1"/>
</dbReference>
<dbReference type="OrthoDB" id="145241at2157"/>
<dbReference type="PANTHER" id="PTHR30304:SF0">
    <property type="entry name" value="D-TAGATOSE-1,6-BISPHOSPHATE ALDOLASE SUBUNIT GATY-RELATED"/>
    <property type="match status" value="1"/>
</dbReference>
<gene>
    <name evidence="1" type="primary">gatY_2</name>
    <name evidence="1" type="ORF">BN996_02946</name>
</gene>
<dbReference type="Gene3D" id="3.20.20.70">
    <property type="entry name" value="Aldolase class I"/>
    <property type="match status" value="1"/>
</dbReference>
<dbReference type="PANTHER" id="PTHR30304">
    <property type="entry name" value="D-TAGATOSE-1,6-BISPHOSPHATE ALDOLASE"/>
    <property type="match status" value="1"/>
</dbReference>
<dbReference type="GO" id="GO:0005975">
    <property type="term" value="P:carbohydrate metabolic process"/>
    <property type="evidence" value="ECO:0007669"/>
    <property type="project" value="InterPro"/>
</dbReference>
<evidence type="ECO:0000313" key="2">
    <source>
        <dbReference type="Proteomes" id="UP000198902"/>
    </source>
</evidence>
<dbReference type="InterPro" id="IPR054909">
    <property type="entry name" value="Fbpase2"/>
</dbReference>
<dbReference type="AlphaFoldDB" id="A0A0D6JV01"/>
<dbReference type="Pfam" id="PF01116">
    <property type="entry name" value="F_bP_aldolase"/>
    <property type="match status" value="1"/>
</dbReference>
<dbReference type="InterPro" id="IPR000771">
    <property type="entry name" value="FBA_II"/>
</dbReference>